<dbReference type="Pfam" id="PF14425">
    <property type="entry name" value="Imm3"/>
    <property type="match status" value="1"/>
</dbReference>
<reference evidence="1 2" key="1">
    <citation type="submission" date="2017-09" db="EMBL/GenBank/DDBJ databases">
        <title>Large-scale bioinformatics analysis of Bacillus genomes uncovers conserved roles of natural products in bacterial physiology.</title>
        <authorList>
            <consortium name="Agbiome Team Llc"/>
            <person name="Bleich R.M."/>
            <person name="Grubbs K.J."/>
            <person name="Santa Maria K.C."/>
            <person name="Allen S.E."/>
            <person name="Farag S."/>
            <person name="Shank E.A."/>
            <person name="Bowers A."/>
        </authorList>
    </citation>
    <scope>NUCLEOTIDE SEQUENCE [LARGE SCALE GENOMIC DNA]</scope>
    <source>
        <strain evidence="1 2">AFS022681</strain>
    </source>
</reference>
<gene>
    <name evidence="1" type="ORF">CN307_28430</name>
</gene>
<dbReference type="InterPro" id="IPR025678">
    <property type="entry name" value="Imm3"/>
</dbReference>
<evidence type="ECO:0000313" key="2">
    <source>
        <dbReference type="Proteomes" id="UP000220032"/>
    </source>
</evidence>
<protein>
    <submittedName>
        <fullName evidence="1">Uncharacterized protein</fullName>
    </submittedName>
</protein>
<dbReference type="AlphaFoldDB" id="A0A2A8ZSA7"/>
<dbReference type="EMBL" id="NTRR01000064">
    <property type="protein sequence ID" value="PFE08511.1"/>
    <property type="molecule type" value="Genomic_DNA"/>
</dbReference>
<evidence type="ECO:0000313" key="1">
    <source>
        <dbReference type="EMBL" id="PFE08511.1"/>
    </source>
</evidence>
<dbReference type="Proteomes" id="UP000220032">
    <property type="component" value="Unassembled WGS sequence"/>
</dbReference>
<organism evidence="1 2">
    <name type="scientific">Bacillus cereus</name>
    <dbReference type="NCBI Taxonomy" id="1396"/>
    <lineage>
        <taxon>Bacteria</taxon>
        <taxon>Bacillati</taxon>
        <taxon>Bacillota</taxon>
        <taxon>Bacilli</taxon>
        <taxon>Bacillales</taxon>
        <taxon>Bacillaceae</taxon>
        <taxon>Bacillus</taxon>
        <taxon>Bacillus cereus group</taxon>
    </lineage>
</organism>
<proteinExistence type="predicted"/>
<comment type="caution">
    <text evidence="1">The sequence shown here is derived from an EMBL/GenBank/DDBJ whole genome shotgun (WGS) entry which is preliminary data.</text>
</comment>
<accession>A0A2A8ZSA7</accession>
<name>A0A2A8ZSA7_BACCE</name>
<sequence length="74" mass="9179">MKDWEYNELFHAIREAYEERGDRYAIAKLADEFDNNWWNCETVKVEYNRQEIIEKVISERRVSEVHLYRDKTVH</sequence>